<evidence type="ECO:0000313" key="1">
    <source>
        <dbReference type="EMBL" id="JAN95427.1"/>
    </source>
</evidence>
<dbReference type="AlphaFoldDB" id="A0A0P6J058"/>
<organism evidence="1">
    <name type="scientific">Aedes aegypti</name>
    <name type="common">Yellowfever mosquito</name>
    <name type="synonym">Culex aegypti</name>
    <dbReference type="NCBI Taxonomy" id="7159"/>
    <lineage>
        <taxon>Eukaryota</taxon>
        <taxon>Metazoa</taxon>
        <taxon>Ecdysozoa</taxon>
        <taxon>Arthropoda</taxon>
        <taxon>Hexapoda</taxon>
        <taxon>Insecta</taxon>
        <taxon>Pterygota</taxon>
        <taxon>Neoptera</taxon>
        <taxon>Endopterygota</taxon>
        <taxon>Diptera</taxon>
        <taxon>Nematocera</taxon>
        <taxon>Culicoidea</taxon>
        <taxon>Culicidae</taxon>
        <taxon>Culicinae</taxon>
        <taxon>Aedini</taxon>
        <taxon>Aedes</taxon>
        <taxon>Stegomyia</taxon>
    </lineage>
</organism>
<reference evidence="1" key="1">
    <citation type="journal article" date="2016" name="PLoS ONE">
        <title>A Deep Insight into the Sialome of Male and Female Aedes aegypti Mosquitoes.</title>
        <authorList>
            <person name="Ribeiro J.M."/>
            <person name="Martin-Martin I."/>
            <person name="Arca B."/>
            <person name="Calvo E."/>
        </authorList>
    </citation>
    <scope>NUCLEOTIDE SEQUENCE</scope>
    <source>
        <strain evidence="1">Liverpool</strain>
        <tissue evidence="1">Salivary glands</tissue>
    </source>
</reference>
<sequence>EMHIGKGFHSSAKIVRISGGLEPVIIEVINLLDPPATAQTNCKRCCCYSSSIYERCPPTRIYTCYATIGFLHDLSDRNGMIFSSRRFPYTSDTNYKQASDENQTMLVPMVINSWIF</sequence>
<dbReference type="EMBL" id="GDUN01000492">
    <property type="protein sequence ID" value="JAN95427.1"/>
    <property type="molecule type" value="mRNA"/>
</dbReference>
<proteinExistence type="evidence at transcript level"/>
<name>A0A0P6J058_AEDAE</name>
<feature type="non-terminal residue" evidence="1">
    <location>
        <position position="1"/>
    </location>
</feature>
<protein>
    <submittedName>
        <fullName evidence="1">Uncharacterized protein</fullName>
    </submittedName>
</protein>
<accession>A0A0P6J058</accession>